<dbReference type="InterPro" id="IPR000531">
    <property type="entry name" value="Beta-barrel_TonB"/>
</dbReference>
<dbReference type="RefSeq" id="WP_380598297.1">
    <property type="nucleotide sequence ID" value="NZ_JBHSDU010000003.1"/>
</dbReference>
<dbReference type="PANTHER" id="PTHR47234">
    <property type="match status" value="1"/>
</dbReference>
<evidence type="ECO:0000256" key="6">
    <source>
        <dbReference type="ARBA" id="ARBA00023136"/>
    </source>
</evidence>
<comment type="subcellular location">
    <subcellularLocation>
        <location evidence="1 8">Cell outer membrane</location>
        <topology evidence="1 8">Multi-pass membrane protein</topology>
    </subcellularLocation>
</comment>
<evidence type="ECO:0000256" key="7">
    <source>
        <dbReference type="ARBA" id="ARBA00023237"/>
    </source>
</evidence>
<keyword evidence="13" id="KW-0675">Receptor</keyword>
<keyword evidence="3 8" id="KW-1134">Transmembrane beta strand</keyword>
<keyword evidence="6 8" id="KW-0472">Membrane</keyword>
<evidence type="ECO:0000256" key="8">
    <source>
        <dbReference type="PROSITE-ProRule" id="PRU01360"/>
    </source>
</evidence>
<evidence type="ECO:0000313" key="14">
    <source>
        <dbReference type="Proteomes" id="UP001595904"/>
    </source>
</evidence>
<organism evidence="13 14">
    <name type="scientific">Steroidobacter flavus</name>
    <dbReference type="NCBI Taxonomy" id="1842136"/>
    <lineage>
        <taxon>Bacteria</taxon>
        <taxon>Pseudomonadati</taxon>
        <taxon>Pseudomonadota</taxon>
        <taxon>Gammaproteobacteria</taxon>
        <taxon>Steroidobacterales</taxon>
        <taxon>Steroidobacteraceae</taxon>
        <taxon>Steroidobacter</taxon>
    </lineage>
</organism>
<keyword evidence="4 8" id="KW-0812">Transmembrane</keyword>
<feature type="domain" description="TonB-dependent receptor plug" evidence="12">
    <location>
        <begin position="52"/>
        <end position="166"/>
    </location>
</feature>
<evidence type="ECO:0000256" key="5">
    <source>
        <dbReference type="ARBA" id="ARBA00023077"/>
    </source>
</evidence>
<accession>A0ABV8STG3</accession>
<comment type="similarity">
    <text evidence="8 9">Belongs to the TonB-dependent receptor family.</text>
</comment>
<dbReference type="EMBL" id="JBHSDU010000003">
    <property type="protein sequence ID" value="MFC4310645.1"/>
    <property type="molecule type" value="Genomic_DNA"/>
</dbReference>
<dbReference type="Pfam" id="PF00593">
    <property type="entry name" value="TonB_dep_Rec_b-barrel"/>
    <property type="match status" value="1"/>
</dbReference>
<keyword evidence="5 9" id="KW-0798">TonB box</keyword>
<evidence type="ECO:0000256" key="9">
    <source>
        <dbReference type="RuleBase" id="RU003357"/>
    </source>
</evidence>
<evidence type="ECO:0000313" key="13">
    <source>
        <dbReference type="EMBL" id="MFC4310645.1"/>
    </source>
</evidence>
<keyword evidence="14" id="KW-1185">Reference proteome</keyword>
<evidence type="ECO:0000256" key="10">
    <source>
        <dbReference type="SAM" id="SignalP"/>
    </source>
</evidence>
<proteinExistence type="inferred from homology"/>
<keyword evidence="7 8" id="KW-0998">Cell outer membrane</keyword>
<dbReference type="InterPro" id="IPR039426">
    <property type="entry name" value="TonB-dep_rcpt-like"/>
</dbReference>
<name>A0ABV8STG3_9GAMM</name>
<dbReference type="PROSITE" id="PS52016">
    <property type="entry name" value="TONB_DEPENDENT_REC_3"/>
    <property type="match status" value="1"/>
</dbReference>
<dbReference type="InterPro" id="IPR012910">
    <property type="entry name" value="Plug_dom"/>
</dbReference>
<dbReference type="Gene3D" id="2.40.170.20">
    <property type="entry name" value="TonB-dependent receptor, beta-barrel domain"/>
    <property type="match status" value="1"/>
</dbReference>
<gene>
    <name evidence="13" type="ORF">ACFPN2_16250</name>
</gene>
<evidence type="ECO:0000256" key="1">
    <source>
        <dbReference type="ARBA" id="ARBA00004571"/>
    </source>
</evidence>
<protein>
    <submittedName>
        <fullName evidence="13">TonB-dependent receptor domain-containing protein</fullName>
    </submittedName>
</protein>
<evidence type="ECO:0000256" key="2">
    <source>
        <dbReference type="ARBA" id="ARBA00022448"/>
    </source>
</evidence>
<dbReference type="InterPro" id="IPR037066">
    <property type="entry name" value="Plug_dom_sf"/>
</dbReference>
<feature type="domain" description="TonB-dependent receptor-like beta-barrel" evidence="11">
    <location>
        <begin position="384"/>
        <end position="942"/>
    </location>
</feature>
<evidence type="ECO:0000256" key="4">
    <source>
        <dbReference type="ARBA" id="ARBA00022692"/>
    </source>
</evidence>
<dbReference type="SUPFAM" id="SSF56935">
    <property type="entry name" value="Porins"/>
    <property type="match status" value="1"/>
</dbReference>
<reference evidence="14" key="1">
    <citation type="journal article" date="2019" name="Int. J. Syst. Evol. Microbiol.">
        <title>The Global Catalogue of Microorganisms (GCM) 10K type strain sequencing project: providing services to taxonomists for standard genome sequencing and annotation.</title>
        <authorList>
            <consortium name="The Broad Institute Genomics Platform"/>
            <consortium name="The Broad Institute Genome Sequencing Center for Infectious Disease"/>
            <person name="Wu L."/>
            <person name="Ma J."/>
        </authorList>
    </citation>
    <scope>NUCLEOTIDE SEQUENCE [LARGE SCALE GENOMIC DNA]</scope>
    <source>
        <strain evidence="14">CGMCC 1.10759</strain>
    </source>
</reference>
<keyword evidence="10" id="KW-0732">Signal</keyword>
<evidence type="ECO:0000259" key="12">
    <source>
        <dbReference type="Pfam" id="PF07715"/>
    </source>
</evidence>
<dbReference type="Proteomes" id="UP001595904">
    <property type="component" value="Unassembled WGS sequence"/>
</dbReference>
<keyword evidence="2 8" id="KW-0813">Transport</keyword>
<dbReference type="Pfam" id="PF07715">
    <property type="entry name" value="Plug"/>
    <property type="match status" value="1"/>
</dbReference>
<evidence type="ECO:0000256" key="3">
    <source>
        <dbReference type="ARBA" id="ARBA00022452"/>
    </source>
</evidence>
<feature type="chain" id="PRO_5045062454" evidence="10">
    <location>
        <begin position="26"/>
        <end position="977"/>
    </location>
</feature>
<sequence>MSSYLRSTIHTALLATALGAGVASAAEPQQTTFIEEIEVIVVTGSYIEGAAEDAALPIDVLRAEDLAKQGSPSMVELIKQIPSVQGVVGESNQFTAPNTSGTANINLRGLGGVRTLVLMNGRRLAPSPAGTIGYDVNLLPTAAMGRIEVLKDGAAATYGSDAVAGVVNFITKRGYEGMNLEGSYNYVDGSDGDYSANLLWGAKGDDWDVLVAGGYRHRSELSATDRDFAIRPITENPNGGYSSFGNPGQIQFENLAGSLTGVGRDPGCVPSGNLATVSSTGSPTCTFQFTPFDNLVEREEHYNVYTEFNKLFGESTELHVEAMYAVHETPEENASPSYAPNLGPVLDGNGNLTAPDFDVPLDNPGMTAQLRSLLQQQLTGNSLTAFNNAARYRMSGLSWRPFGAGGNPLTGEGKQDERNFDAYRVSTSLKGQTDVFGWDVGVTYMETTREVITLDIVTTRLQDALNGFGGPNCTSRATPGGNGCLWLNPFSTAVQMNPATGVVNPLYDPSTVNTAELAGWLFQENQYKDTATTFVVDAVLNGQLPFGFSAGEIGWAAGLQYREETLERDPNDLTDVTKNPCVDSLSLGNMNCTVQSGVFTFLGPFSPLDLTRDISAVFTELNVPVLESLSAQLAFRYEDYGGSVGSTTNPKLSLRWQALDWLTFRGSVGTTFRGPQQTQLANSTATVLSFIPAAGGYKSIDNSGDPNLKPEEATTFNVGTIVKAGNFTATVDYWSYDFTDSLEAESGAEMAAVFLSSVANCTDARFAGLRSRFVFQGGQCVNPLNPQAINVGGLIKIQTNTINGPDQKLSGIDLGTSYLFDDLLFGTDMLVGADATYTLEYEREASFVEGIQIQAAGDFAGTRGASGLGAGSLPELRGAAYFDFSREGQGLRLTARYIDGVKDIRTSLTPGPGVEVGSFLTFDAVYRLSLPGETTITASVINFTDRDPPLARLDLSYDPFLANPYGRYFKMLLNKKF</sequence>
<feature type="signal peptide" evidence="10">
    <location>
        <begin position="1"/>
        <end position="25"/>
    </location>
</feature>
<evidence type="ECO:0000259" key="11">
    <source>
        <dbReference type="Pfam" id="PF00593"/>
    </source>
</evidence>
<dbReference type="PANTHER" id="PTHR47234:SF2">
    <property type="entry name" value="TONB-DEPENDENT RECEPTOR"/>
    <property type="match status" value="1"/>
</dbReference>
<comment type="caution">
    <text evidence="13">The sequence shown here is derived from an EMBL/GenBank/DDBJ whole genome shotgun (WGS) entry which is preliminary data.</text>
</comment>
<dbReference type="Gene3D" id="2.170.130.10">
    <property type="entry name" value="TonB-dependent receptor, plug domain"/>
    <property type="match status" value="1"/>
</dbReference>
<dbReference type="InterPro" id="IPR036942">
    <property type="entry name" value="Beta-barrel_TonB_sf"/>
</dbReference>